<evidence type="ECO:0000256" key="1">
    <source>
        <dbReference type="SAM" id="MobiDB-lite"/>
    </source>
</evidence>
<organism evidence="2 3">
    <name type="scientific">Erysiphe neolycopersici</name>
    <dbReference type="NCBI Taxonomy" id="212602"/>
    <lineage>
        <taxon>Eukaryota</taxon>
        <taxon>Fungi</taxon>
        <taxon>Dikarya</taxon>
        <taxon>Ascomycota</taxon>
        <taxon>Pezizomycotina</taxon>
        <taxon>Leotiomycetes</taxon>
        <taxon>Erysiphales</taxon>
        <taxon>Erysiphaceae</taxon>
        <taxon>Erysiphe</taxon>
    </lineage>
</organism>
<protein>
    <submittedName>
        <fullName evidence="2">Uncharacterized protein</fullName>
    </submittedName>
</protein>
<dbReference type="OrthoDB" id="10627074at2759"/>
<feature type="compositionally biased region" description="Acidic residues" evidence="1">
    <location>
        <begin position="384"/>
        <end position="402"/>
    </location>
</feature>
<feature type="region of interest" description="Disordered" evidence="1">
    <location>
        <begin position="379"/>
        <end position="426"/>
    </location>
</feature>
<comment type="caution">
    <text evidence="2">The sequence shown here is derived from an EMBL/GenBank/DDBJ whole genome shotgun (WGS) entry which is preliminary data.</text>
</comment>
<dbReference type="Proteomes" id="UP000286134">
    <property type="component" value="Unassembled WGS sequence"/>
</dbReference>
<feature type="compositionally biased region" description="Low complexity" evidence="1">
    <location>
        <begin position="403"/>
        <end position="426"/>
    </location>
</feature>
<feature type="region of interest" description="Disordered" evidence="1">
    <location>
        <begin position="66"/>
        <end position="104"/>
    </location>
</feature>
<feature type="compositionally biased region" description="Low complexity" evidence="1">
    <location>
        <begin position="78"/>
        <end position="95"/>
    </location>
</feature>
<reference evidence="2 3" key="1">
    <citation type="journal article" date="2018" name="BMC Genomics">
        <title>Comparative genome analyses reveal sequence features reflecting distinct modes of host-adaptation between dicot and monocot powdery mildew.</title>
        <authorList>
            <person name="Wu Y."/>
            <person name="Ma X."/>
            <person name="Pan Z."/>
            <person name="Kale S.D."/>
            <person name="Song Y."/>
            <person name="King H."/>
            <person name="Zhang Q."/>
            <person name="Presley C."/>
            <person name="Deng X."/>
            <person name="Wei C.I."/>
            <person name="Xiao S."/>
        </authorList>
    </citation>
    <scope>NUCLEOTIDE SEQUENCE [LARGE SCALE GENOMIC DNA]</scope>
    <source>
        <strain evidence="2">UMSG2</strain>
    </source>
</reference>
<name>A0A420HHT2_9PEZI</name>
<accession>A0A420HHT2</accession>
<evidence type="ECO:0000313" key="2">
    <source>
        <dbReference type="EMBL" id="RKF56965.1"/>
    </source>
</evidence>
<sequence length="460" mass="53012">MENEELDPKYNGPIKKRSPNKVVIEPDRALKISLNYMCSREINQDYICRQEQQRIEAVRKAKDSEYETSSMEYEKSTTESTACSQSSSPSSIISSKVPDTTPSRPSVRLLYGDIYRDYSIENDSYSSSRESTAQIEYSSTSNFDLSSKKSLVAYGELQDLFLFLSELKKQDTEGPTLSSGKERNYSEWHCKPIASEANDIIQLKINEKLSKDEKIIFFKMLDQLNLIDLVRAHQSIDQGSFRKAPKPLSQPVDLGLPEAFAREDPWLYNCVWCHRLRFRFAKGSEGCLRHKYPTEMRVEQAPIQNRSHLSNCIRPEDITNVTPPKISIKHTSRNKPCSQSEPYLLLLTKQCEQVNNLVVDTSFLERTISENFYNYENKEKEKEDVYDDDEDFEDDSYYDSDSDSNGNSNSNSNNNRNSDSDSDSYSQESYFGLKRLTEFLVGYHQNDSISNKKLCRGHNI</sequence>
<gene>
    <name evidence="2" type="ORF">OnM2_077060</name>
</gene>
<keyword evidence="3" id="KW-1185">Reference proteome</keyword>
<proteinExistence type="predicted"/>
<dbReference type="EMBL" id="MCFK01007762">
    <property type="protein sequence ID" value="RKF56965.1"/>
    <property type="molecule type" value="Genomic_DNA"/>
</dbReference>
<dbReference type="AlphaFoldDB" id="A0A420HHT2"/>
<evidence type="ECO:0000313" key="3">
    <source>
        <dbReference type="Proteomes" id="UP000286134"/>
    </source>
</evidence>